<evidence type="ECO:0000256" key="4">
    <source>
        <dbReference type="SAM" id="Phobius"/>
    </source>
</evidence>
<evidence type="ECO:0000256" key="1">
    <source>
        <dbReference type="ARBA" id="ARBA00004167"/>
    </source>
</evidence>
<comment type="subcellular location">
    <subcellularLocation>
        <location evidence="1">Membrane</location>
        <topology evidence="1">Single-pass membrane protein</topology>
    </subcellularLocation>
</comment>
<dbReference type="Gene3D" id="3.30.200.20">
    <property type="entry name" value="Phosphorylase Kinase, domain 1"/>
    <property type="match status" value="1"/>
</dbReference>
<comment type="catalytic activity">
    <reaction evidence="2">
        <text>L-tyrosyl-[protein] + ATP = O-phospho-L-tyrosyl-[protein] + ADP + H(+)</text>
        <dbReference type="Rhea" id="RHEA:10596"/>
        <dbReference type="Rhea" id="RHEA-COMP:10136"/>
        <dbReference type="Rhea" id="RHEA-COMP:20101"/>
        <dbReference type="ChEBI" id="CHEBI:15378"/>
        <dbReference type="ChEBI" id="CHEBI:30616"/>
        <dbReference type="ChEBI" id="CHEBI:46858"/>
        <dbReference type="ChEBI" id="CHEBI:61978"/>
        <dbReference type="ChEBI" id="CHEBI:456216"/>
        <dbReference type="EC" id="2.7.10.1"/>
    </reaction>
</comment>
<dbReference type="Proteomes" id="UP000078200">
    <property type="component" value="Unassembled WGS sequence"/>
</dbReference>
<protein>
    <recommendedName>
        <fullName evidence="5">Protein kinase domain-containing protein</fullName>
    </recommendedName>
</protein>
<dbReference type="GO" id="GO:0007169">
    <property type="term" value="P:cell surface receptor protein tyrosine kinase signaling pathway"/>
    <property type="evidence" value="ECO:0007669"/>
    <property type="project" value="TreeGrafter"/>
</dbReference>
<evidence type="ECO:0000313" key="6">
    <source>
        <dbReference type="EnsemblMetazoa" id="GAUT027350-PA"/>
    </source>
</evidence>
<keyword evidence="4" id="KW-1133">Transmembrane helix</keyword>
<dbReference type="Pfam" id="PF07714">
    <property type="entry name" value="PK_Tyr_Ser-Thr"/>
    <property type="match status" value="2"/>
</dbReference>
<dbReference type="AlphaFoldDB" id="A0A1A9V6A6"/>
<dbReference type="SUPFAM" id="SSF56112">
    <property type="entry name" value="Protein kinase-like (PK-like)"/>
    <property type="match status" value="1"/>
</dbReference>
<keyword evidence="3" id="KW-0067">ATP-binding</keyword>
<dbReference type="EnsemblMetazoa" id="GAUT027350-RA">
    <property type="protein sequence ID" value="GAUT027350-PA"/>
    <property type="gene ID" value="GAUT027350"/>
</dbReference>
<feature type="binding site" evidence="3">
    <location>
        <position position="164"/>
    </location>
    <ligand>
        <name>ATP</name>
        <dbReference type="ChEBI" id="CHEBI:30616"/>
    </ligand>
</feature>
<dbReference type="PROSITE" id="PS00107">
    <property type="entry name" value="PROTEIN_KINASE_ATP"/>
    <property type="match status" value="1"/>
</dbReference>
<feature type="domain" description="Protein kinase" evidence="5">
    <location>
        <begin position="131"/>
        <end position="496"/>
    </location>
</feature>
<organism evidence="6 7">
    <name type="scientific">Glossina austeni</name>
    <name type="common">Savannah tsetse fly</name>
    <dbReference type="NCBI Taxonomy" id="7395"/>
    <lineage>
        <taxon>Eukaryota</taxon>
        <taxon>Metazoa</taxon>
        <taxon>Ecdysozoa</taxon>
        <taxon>Arthropoda</taxon>
        <taxon>Hexapoda</taxon>
        <taxon>Insecta</taxon>
        <taxon>Pterygota</taxon>
        <taxon>Neoptera</taxon>
        <taxon>Endopterygota</taxon>
        <taxon>Diptera</taxon>
        <taxon>Brachycera</taxon>
        <taxon>Muscomorpha</taxon>
        <taxon>Hippoboscoidea</taxon>
        <taxon>Glossinidae</taxon>
        <taxon>Glossina</taxon>
    </lineage>
</organism>
<feature type="transmembrane region" description="Helical" evidence="4">
    <location>
        <begin position="43"/>
        <end position="65"/>
    </location>
</feature>
<evidence type="ECO:0000256" key="3">
    <source>
        <dbReference type="PROSITE-ProRule" id="PRU10141"/>
    </source>
</evidence>
<dbReference type="PROSITE" id="PS00109">
    <property type="entry name" value="PROTEIN_KINASE_TYR"/>
    <property type="match status" value="1"/>
</dbReference>
<keyword evidence="3" id="KW-0547">Nucleotide-binding</keyword>
<evidence type="ECO:0000259" key="5">
    <source>
        <dbReference type="PROSITE" id="PS50011"/>
    </source>
</evidence>
<dbReference type="STRING" id="7395.A0A1A9V6A6"/>
<keyword evidence="4" id="KW-0472">Membrane</keyword>
<dbReference type="Gene3D" id="1.10.510.10">
    <property type="entry name" value="Transferase(Phosphotransferase) domain 1"/>
    <property type="match status" value="1"/>
</dbReference>
<reference evidence="6" key="1">
    <citation type="submission" date="2020-05" db="UniProtKB">
        <authorList>
            <consortium name="EnsemblMetazoa"/>
        </authorList>
    </citation>
    <scope>IDENTIFICATION</scope>
    <source>
        <strain evidence="6">TTRI</strain>
    </source>
</reference>
<evidence type="ECO:0000313" key="7">
    <source>
        <dbReference type="Proteomes" id="UP000078200"/>
    </source>
</evidence>
<dbReference type="PROSITE" id="PS50011">
    <property type="entry name" value="PROTEIN_KINASE_DOM"/>
    <property type="match status" value="1"/>
</dbReference>
<dbReference type="InterPro" id="IPR050122">
    <property type="entry name" value="RTK"/>
</dbReference>
<dbReference type="GO" id="GO:0043235">
    <property type="term" value="C:receptor complex"/>
    <property type="evidence" value="ECO:0007669"/>
    <property type="project" value="TreeGrafter"/>
</dbReference>
<keyword evidence="4" id="KW-0812">Transmembrane</keyword>
<dbReference type="VEuPathDB" id="VectorBase:GAUT027350"/>
<proteinExistence type="predicted"/>
<dbReference type="PANTHER" id="PTHR24416">
    <property type="entry name" value="TYROSINE-PROTEIN KINASE RECEPTOR"/>
    <property type="match status" value="1"/>
</dbReference>
<dbReference type="InterPro" id="IPR011009">
    <property type="entry name" value="Kinase-like_dom_sf"/>
</dbReference>
<dbReference type="InterPro" id="IPR020635">
    <property type="entry name" value="Tyr_kinase_cat_dom"/>
</dbReference>
<name>A0A1A9V6A6_GLOAU</name>
<dbReference type="InterPro" id="IPR008266">
    <property type="entry name" value="Tyr_kinase_AS"/>
</dbReference>
<dbReference type="InterPro" id="IPR000719">
    <property type="entry name" value="Prot_kinase_dom"/>
</dbReference>
<dbReference type="PANTHER" id="PTHR24416:SF620">
    <property type="entry name" value="TYROSINE-PROTEIN KINASE RECEPTOR TORSO"/>
    <property type="match status" value="1"/>
</dbReference>
<dbReference type="GO" id="GO:0004714">
    <property type="term" value="F:transmembrane receptor protein tyrosine kinase activity"/>
    <property type="evidence" value="ECO:0007669"/>
    <property type="project" value="UniProtKB-EC"/>
</dbReference>
<accession>A0A1A9V6A6</accession>
<sequence length="496" mass="56822">MLYEVSVTAFTLGGRATATFTDFITTRTHISGDPLRKRNSIKLLALLLALIFCLAILAITVFVLYQRRLRLKHYQQRCEYLEKMGKVAVTTNNMTGESNPRVTTTTALQYELELEGNVQSDDGLEIASDNLKLFEVLGEGAFGVVRRALYKDEKTGTQREVAVKMLKTHPSVDDVRALLQEIGVMRSVGKHPNIVSIIGYNIRHYTQMMLVTEYCSFAEWRYLCEQKQKQHVRSGYKFMMQQFERKLPGIPELEEDYDLITRSKNKANTDYKTDIFQLNTKEEQDVITSTEKTTTTATVNTTYTSIPHLDKIAVNSGLQNGDYLEKHEGVSVSGGRQRSKLAKKNASHFQGNQQKFKKNIRLKSMAVDNKAYFNLSYKQIEQQKQHPMHYLGAVTRRPLAITHLLKFARQIAVGMEFLAKHKVVHRDLAARNILIAADYTAKIADFGLSRDIYHDNVYKKVGNGKLPIKWLALESLTHQIYTTERYFLIQFQRVTK</sequence>
<dbReference type="SMART" id="SM00219">
    <property type="entry name" value="TyrKc"/>
    <property type="match status" value="1"/>
</dbReference>
<dbReference type="InterPro" id="IPR001245">
    <property type="entry name" value="Ser-Thr/Tyr_kinase_cat_dom"/>
</dbReference>
<dbReference type="GO" id="GO:0005886">
    <property type="term" value="C:plasma membrane"/>
    <property type="evidence" value="ECO:0007669"/>
    <property type="project" value="TreeGrafter"/>
</dbReference>
<evidence type="ECO:0000256" key="2">
    <source>
        <dbReference type="ARBA" id="ARBA00051243"/>
    </source>
</evidence>
<keyword evidence="7" id="KW-1185">Reference proteome</keyword>
<dbReference type="InterPro" id="IPR017441">
    <property type="entry name" value="Protein_kinase_ATP_BS"/>
</dbReference>
<dbReference type="GO" id="GO:0005524">
    <property type="term" value="F:ATP binding"/>
    <property type="evidence" value="ECO:0007669"/>
    <property type="project" value="UniProtKB-UniRule"/>
</dbReference>